<dbReference type="AlphaFoldDB" id="A0A9Q1F4T8"/>
<keyword evidence="2" id="KW-1185">Reference proteome</keyword>
<gene>
    <name evidence="1" type="ORF">SKAU_G00226750</name>
</gene>
<organism evidence="1 2">
    <name type="scientific">Synaphobranchus kaupii</name>
    <name type="common">Kaup's arrowtooth eel</name>
    <dbReference type="NCBI Taxonomy" id="118154"/>
    <lineage>
        <taxon>Eukaryota</taxon>
        <taxon>Metazoa</taxon>
        <taxon>Chordata</taxon>
        <taxon>Craniata</taxon>
        <taxon>Vertebrata</taxon>
        <taxon>Euteleostomi</taxon>
        <taxon>Actinopterygii</taxon>
        <taxon>Neopterygii</taxon>
        <taxon>Teleostei</taxon>
        <taxon>Anguilliformes</taxon>
        <taxon>Synaphobranchidae</taxon>
        <taxon>Synaphobranchus</taxon>
    </lineage>
</organism>
<name>A0A9Q1F4T8_SYNKA</name>
<evidence type="ECO:0000313" key="2">
    <source>
        <dbReference type="Proteomes" id="UP001152622"/>
    </source>
</evidence>
<sequence>MGSRSNMGIFLSIMCGGGLQRQMIGRDVLFHQPLKRSACADRAQTSPWCRSPPRIAHALRTRSSHWRRKGGMRTPIGSRLRATGLCDTADAREQTEREALGGPLVPGLNTYPPSLPRSKLCHVHMIMGTCRCYWRRRSGQSKI</sequence>
<dbReference type="Proteomes" id="UP001152622">
    <property type="component" value="Chromosome 8"/>
</dbReference>
<evidence type="ECO:0000313" key="1">
    <source>
        <dbReference type="EMBL" id="KAJ8351199.1"/>
    </source>
</evidence>
<accession>A0A9Q1F4T8</accession>
<dbReference type="EMBL" id="JAINUF010000008">
    <property type="protein sequence ID" value="KAJ8351199.1"/>
    <property type="molecule type" value="Genomic_DNA"/>
</dbReference>
<protein>
    <submittedName>
        <fullName evidence="1">Uncharacterized protein</fullName>
    </submittedName>
</protein>
<reference evidence="1" key="1">
    <citation type="journal article" date="2023" name="Science">
        <title>Genome structures resolve the early diversification of teleost fishes.</title>
        <authorList>
            <person name="Parey E."/>
            <person name="Louis A."/>
            <person name="Montfort J."/>
            <person name="Bouchez O."/>
            <person name="Roques C."/>
            <person name="Iampietro C."/>
            <person name="Lluch J."/>
            <person name="Castinel A."/>
            <person name="Donnadieu C."/>
            <person name="Desvignes T."/>
            <person name="Floi Bucao C."/>
            <person name="Jouanno E."/>
            <person name="Wen M."/>
            <person name="Mejri S."/>
            <person name="Dirks R."/>
            <person name="Jansen H."/>
            <person name="Henkel C."/>
            <person name="Chen W.J."/>
            <person name="Zahm M."/>
            <person name="Cabau C."/>
            <person name="Klopp C."/>
            <person name="Thompson A.W."/>
            <person name="Robinson-Rechavi M."/>
            <person name="Braasch I."/>
            <person name="Lecointre G."/>
            <person name="Bobe J."/>
            <person name="Postlethwait J.H."/>
            <person name="Berthelot C."/>
            <person name="Roest Crollius H."/>
            <person name="Guiguen Y."/>
        </authorList>
    </citation>
    <scope>NUCLEOTIDE SEQUENCE</scope>
    <source>
        <strain evidence="1">WJC10195</strain>
    </source>
</reference>
<comment type="caution">
    <text evidence="1">The sequence shown here is derived from an EMBL/GenBank/DDBJ whole genome shotgun (WGS) entry which is preliminary data.</text>
</comment>
<proteinExistence type="predicted"/>